<proteinExistence type="predicted"/>
<dbReference type="OrthoDB" id="5176350at2"/>
<dbReference type="CDD" id="cd01561">
    <property type="entry name" value="CBS_like"/>
    <property type="match status" value="1"/>
</dbReference>
<comment type="cofactor">
    <cofactor evidence="1">
        <name>pyridoxal 5'-phosphate</name>
        <dbReference type="ChEBI" id="CHEBI:597326"/>
    </cofactor>
</comment>
<gene>
    <name evidence="4" type="ORF">F3087_12825</name>
</gene>
<organism evidence="4 5">
    <name type="scientific">Nocardia colli</name>
    <dbReference type="NCBI Taxonomy" id="2545717"/>
    <lineage>
        <taxon>Bacteria</taxon>
        <taxon>Bacillati</taxon>
        <taxon>Actinomycetota</taxon>
        <taxon>Actinomycetes</taxon>
        <taxon>Mycobacteriales</taxon>
        <taxon>Nocardiaceae</taxon>
        <taxon>Nocardia</taxon>
    </lineage>
</organism>
<name>A0A5N0EIS2_9NOCA</name>
<dbReference type="Proteomes" id="UP000323876">
    <property type="component" value="Unassembled WGS sequence"/>
</dbReference>
<dbReference type="InterPro" id="IPR001926">
    <property type="entry name" value="TrpB-like_PALP"/>
</dbReference>
<dbReference type="RefSeq" id="WP_150402136.1">
    <property type="nucleotide sequence ID" value="NZ_VXLC01000004.1"/>
</dbReference>
<reference evidence="4 5" key="1">
    <citation type="submission" date="2019-09" db="EMBL/GenBank/DDBJ databases">
        <authorList>
            <person name="Wang X."/>
        </authorList>
    </citation>
    <scope>NUCLEOTIDE SEQUENCE [LARGE SCALE GENOMIC DNA]</scope>
    <source>
        <strain evidence="4 5">CICC 11023</strain>
    </source>
</reference>
<dbReference type="InterPro" id="IPR050214">
    <property type="entry name" value="Cys_Synth/Cystath_Beta-Synth"/>
</dbReference>
<evidence type="ECO:0000256" key="1">
    <source>
        <dbReference type="ARBA" id="ARBA00001933"/>
    </source>
</evidence>
<dbReference type="GO" id="GO:1901605">
    <property type="term" value="P:alpha-amino acid metabolic process"/>
    <property type="evidence" value="ECO:0007669"/>
    <property type="project" value="UniProtKB-ARBA"/>
</dbReference>
<dbReference type="PANTHER" id="PTHR10314">
    <property type="entry name" value="CYSTATHIONINE BETA-SYNTHASE"/>
    <property type="match status" value="1"/>
</dbReference>
<evidence type="ECO:0000256" key="2">
    <source>
        <dbReference type="ARBA" id="ARBA00022898"/>
    </source>
</evidence>
<evidence type="ECO:0000313" key="4">
    <source>
        <dbReference type="EMBL" id="KAA8887965.1"/>
    </source>
</evidence>
<evidence type="ECO:0000313" key="5">
    <source>
        <dbReference type="Proteomes" id="UP000323876"/>
    </source>
</evidence>
<dbReference type="InterPro" id="IPR036052">
    <property type="entry name" value="TrpB-like_PALP_sf"/>
</dbReference>
<dbReference type="SUPFAM" id="SSF53686">
    <property type="entry name" value="Tryptophan synthase beta subunit-like PLP-dependent enzymes"/>
    <property type="match status" value="1"/>
</dbReference>
<keyword evidence="2" id="KW-0663">Pyridoxal phosphate</keyword>
<protein>
    <submittedName>
        <fullName evidence="4">Cysteine synthase family protein</fullName>
    </submittedName>
</protein>
<dbReference type="AlphaFoldDB" id="A0A5N0EIS2"/>
<sequence>MPLVTRVTDLIGRTPLFELAATSTGTRLLLKLEQFNPTGAAKIRMAREMVLDAERRGLLRSGGHIIESTSGNTGLGLAVVAAERGYRFTAVVDHHACKDKLRAMRAMGAELVFVADDGDDNLATSAREDLAEAMAAARPDAYFTEQHNNDANAVGYYSVAEELLEDVERVDILLSSVGTGGSLFGTATRLRELGYPAKVIGVEPVGSIAFGGEGGPYWQSGTGTPPGATIGTAVDYSLLDEGLKVTDVDAFATARAVAAELGLMIGGSAGGSVHAALSRLDEFPAGSTIVTLVCDGGEKYLDTVFDDEWMADRDLLDPTAEAEVRTMLHQYTPAARRPVALAEAR</sequence>
<feature type="domain" description="Tryptophan synthase beta chain-like PALP" evidence="3">
    <location>
        <begin position="7"/>
        <end position="295"/>
    </location>
</feature>
<dbReference type="Pfam" id="PF00291">
    <property type="entry name" value="PALP"/>
    <property type="match status" value="1"/>
</dbReference>
<dbReference type="Gene3D" id="3.40.50.1100">
    <property type="match status" value="2"/>
</dbReference>
<accession>A0A5N0EIS2</accession>
<keyword evidence="5" id="KW-1185">Reference proteome</keyword>
<dbReference type="EMBL" id="VXLC01000004">
    <property type="protein sequence ID" value="KAA8887965.1"/>
    <property type="molecule type" value="Genomic_DNA"/>
</dbReference>
<comment type="caution">
    <text evidence="4">The sequence shown here is derived from an EMBL/GenBank/DDBJ whole genome shotgun (WGS) entry which is preliminary data.</text>
</comment>
<evidence type="ECO:0000259" key="3">
    <source>
        <dbReference type="Pfam" id="PF00291"/>
    </source>
</evidence>